<evidence type="ECO:0000313" key="2">
    <source>
        <dbReference type="EMBL" id="KAF5839334.1"/>
    </source>
</evidence>
<name>A0ABQ7GXK5_DUNSA</name>
<keyword evidence="3" id="KW-1185">Reference proteome</keyword>
<organism evidence="2 3">
    <name type="scientific">Dunaliella salina</name>
    <name type="common">Green alga</name>
    <name type="synonym">Protococcus salinus</name>
    <dbReference type="NCBI Taxonomy" id="3046"/>
    <lineage>
        <taxon>Eukaryota</taxon>
        <taxon>Viridiplantae</taxon>
        <taxon>Chlorophyta</taxon>
        <taxon>core chlorophytes</taxon>
        <taxon>Chlorophyceae</taxon>
        <taxon>CS clade</taxon>
        <taxon>Chlamydomonadales</taxon>
        <taxon>Dunaliellaceae</taxon>
        <taxon>Dunaliella</taxon>
    </lineage>
</organism>
<sequence length="314" mass="33476">MLTERYTALGRSVEAASSRAEMEEKAQELQETAEAAVAKVEMRNAELAASLADLQHTKIPNLWHQALESGFPARLLDGCLRRGGSSSSSSSSRESASNDAVSAWLDDIQKRYAAAREQEIAERGNRYVVAQSDPGLEHTVLLGNEVLPMLSREEVSISTFRQAVEGVAGSRATGLAASRLKAALQELNSGLPGTPASLPPSSHWVLSVPPDRALPRRIVVSFLSKTESADAASAVAKGLLQQTEDSTVGILQLRRALNSAAKKMEARSQAFAKQVGGHATGIAILALGRKASWKCRCRLLAVWNPPGPALCCLS</sequence>
<proteinExistence type="predicted"/>
<reference evidence="2" key="1">
    <citation type="submission" date="2017-08" db="EMBL/GenBank/DDBJ databases">
        <authorList>
            <person name="Polle J.E."/>
            <person name="Barry K."/>
            <person name="Cushman J."/>
            <person name="Schmutz J."/>
            <person name="Tran D."/>
            <person name="Hathwaick L.T."/>
            <person name="Yim W.C."/>
            <person name="Jenkins J."/>
            <person name="Mckie-Krisberg Z.M."/>
            <person name="Prochnik S."/>
            <person name="Lindquist E."/>
            <person name="Dockter R.B."/>
            <person name="Adam C."/>
            <person name="Molina H."/>
            <person name="Bunkerborg J."/>
            <person name="Jin E."/>
            <person name="Buchheim M."/>
            <person name="Magnuson J."/>
        </authorList>
    </citation>
    <scope>NUCLEOTIDE SEQUENCE</scope>
    <source>
        <strain evidence="2">CCAP 19/18</strain>
    </source>
</reference>
<evidence type="ECO:0000256" key="1">
    <source>
        <dbReference type="SAM" id="MobiDB-lite"/>
    </source>
</evidence>
<dbReference type="EMBL" id="MU069546">
    <property type="protein sequence ID" value="KAF5839334.1"/>
    <property type="molecule type" value="Genomic_DNA"/>
</dbReference>
<dbReference type="Proteomes" id="UP000815325">
    <property type="component" value="Unassembled WGS sequence"/>
</dbReference>
<evidence type="ECO:0000313" key="3">
    <source>
        <dbReference type="Proteomes" id="UP000815325"/>
    </source>
</evidence>
<comment type="caution">
    <text evidence="2">The sequence shown here is derived from an EMBL/GenBank/DDBJ whole genome shotgun (WGS) entry which is preliminary data.</text>
</comment>
<accession>A0ABQ7GXK5</accession>
<gene>
    <name evidence="2" type="ORF">DUNSADRAFT_1018</name>
</gene>
<feature type="region of interest" description="Disordered" evidence="1">
    <location>
        <begin position="1"/>
        <end position="23"/>
    </location>
</feature>
<protein>
    <submittedName>
        <fullName evidence="2">Uncharacterized protein</fullName>
    </submittedName>
</protein>